<evidence type="ECO:0000313" key="2">
    <source>
        <dbReference type="Proteomes" id="UP001162164"/>
    </source>
</evidence>
<dbReference type="Proteomes" id="UP001162164">
    <property type="component" value="Unassembled WGS sequence"/>
</dbReference>
<name>A0ABQ9JNM2_9CUCU</name>
<accession>A0ABQ9JNM2</accession>
<dbReference type="EMBL" id="JAPWTJ010000309">
    <property type="protein sequence ID" value="KAJ8979846.1"/>
    <property type="molecule type" value="Genomic_DNA"/>
</dbReference>
<sequence length="120" mass="13668">MLVGNQRQSLRGYVENSIENKTKIANQVLNVRPIREAFSLKLCNFITPYLRGSCETLSFVRLDDIQVAGSFSKNSVMTPRKKLPRIEAAAQWGKRPKSWPKLLKMNQLFRNLVSGGFLGR</sequence>
<proteinExistence type="predicted"/>
<reference evidence="1" key="1">
    <citation type="journal article" date="2023" name="Insect Mol. Biol.">
        <title>Genome sequencing provides insights into the evolution of gene families encoding plant cell wall-degrading enzymes in longhorned beetles.</title>
        <authorList>
            <person name="Shin N.R."/>
            <person name="Okamura Y."/>
            <person name="Kirsch R."/>
            <person name="Pauchet Y."/>
        </authorList>
    </citation>
    <scope>NUCLEOTIDE SEQUENCE</scope>
    <source>
        <strain evidence="1">MMC_N1</strain>
    </source>
</reference>
<comment type="caution">
    <text evidence="1">The sequence shown here is derived from an EMBL/GenBank/DDBJ whole genome shotgun (WGS) entry which is preliminary data.</text>
</comment>
<evidence type="ECO:0000313" key="1">
    <source>
        <dbReference type="EMBL" id="KAJ8979846.1"/>
    </source>
</evidence>
<organism evidence="1 2">
    <name type="scientific">Molorchus minor</name>
    <dbReference type="NCBI Taxonomy" id="1323400"/>
    <lineage>
        <taxon>Eukaryota</taxon>
        <taxon>Metazoa</taxon>
        <taxon>Ecdysozoa</taxon>
        <taxon>Arthropoda</taxon>
        <taxon>Hexapoda</taxon>
        <taxon>Insecta</taxon>
        <taxon>Pterygota</taxon>
        <taxon>Neoptera</taxon>
        <taxon>Endopterygota</taxon>
        <taxon>Coleoptera</taxon>
        <taxon>Polyphaga</taxon>
        <taxon>Cucujiformia</taxon>
        <taxon>Chrysomeloidea</taxon>
        <taxon>Cerambycidae</taxon>
        <taxon>Lamiinae</taxon>
        <taxon>Monochamini</taxon>
        <taxon>Molorchus</taxon>
    </lineage>
</organism>
<protein>
    <submittedName>
        <fullName evidence="1">Uncharacterized protein</fullName>
    </submittedName>
</protein>
<gene>
    <name evidence="1" type="ORF">NQ317_007611</name>
</gene>
<keyword evidence="2" id="KW-1185">Reference proteome</keyword>